<feature type="domain" description="Response regulatory" evidence="4">
    <location>
        <begin position="2"/>
        <end position="116"/>
    </location>
</feature>
<dbReference type="InterPro" id="IPR029151">
    <property type="entry name" value="Sensor-like_sf"/>
</dbReference>
<name>A0A0P6XWQ2_9CHLR</name>
<dbReference type="InterPro" id="IPR011006">
    <property type="entry name" value="CheY-like_superfamily"/>
</dbReference>
<evidence type="ECO:0000259" key="4">
    <source>
        <dbReference type="PROSITE" id="PS50110"/>
    </source>
</evidence>
<evidence type="ECO:0000256" key="3">
    <source>
        <dbReference type="SAM" id="Phobius"/>
    </source>
</evidence>
<dbReference type="Pfam" id="PF14827">
    <property type="entry name" value="dCache_3"/>
    <property type="match status" value="1"/>
</dbReference>
<evidence type="ECO:0000256" key="1">
    <source>
        <dbReference type="ARBA" id="ARBA00005381"/>
    </source>
</evidence>
<evidence type="ECO:0000313" key="8">
    <source>
        <dbReference type="Proteomes" id="UP000050544"/>
    </source>
</evidence>
<dbReference type="OrthoDB" id="9806704at2"/>
<dbReference type="PANTHER" id="PTHR43081">
    <property type="entry name" value="ADENYLATE CYCLASE, TERMINAL-DIFFERENTIATION SPECIFIC-RELATED"/>
    <property type="match status" value="1"/>
</dbReference>
<dbReference type="SUPFAM" id="SSF55073">
    <property type="entry name" value="Nucleotide cyclase"/>
    <property type="match status" value="1"/>
</dbReference>
<comment type="caution">
    <text evidence="7">The sequence shown here is derived from an EMBL/GenBank/DDBJ whole genome shotgun (WGS) entry which is preliminary data.</text>
</comment>
<dbReference type="Gene3D" id="3.30.70.1230">
    <property type="entry name" value="Nucleotide cyclase"/>
    <property type="match status" value="1"/>
</dbReference>
<dbReference type="PROSITE" id="PS50885">
    <property type="entry name" value="HAMP"/>
    <property type="match status" value="1"/>
</dbReference>
<gene>
    <name evidence="7" type="ORF">SE15_00950</name>
</gene>
<dbReference type="InterPro" id="IPR001789">
    <property type="entry name" value="Sig_transdc_resp-reg_receiver"/>
</dbReference>
<dbReference type="PROSITE" id="PS50125">
    <property type="entry name" value="GUANYLATE_CYCLASE_2"/>
    <property type="match status" value="1"/>
</dbReference>
<dbReference type="Gene3D" id="3.40.50.2300">
    <property type="match status" value="1"/>
</dbReference>
<dbReference type="InterPro" id="IPR050697">
    <property type="entry name" value="Adenylyl/Guanylyl_Cyclase_3/4"/>
</dbReference>
<dbReference type="SMART" id="SM00044">
    <property type="entry name" value="CYCc"/>
    <property type="match status" value="1"/>
</dbReference>
<dbReference type="SUPFAM" id="SSF52172">
    <property type="entry name" value="CheY-like"/>
    <property type="match status" value="1"/>
</dbReference>
<dbReference type="CDD" id="cd07302">
    <property type="entry name" value="CHD"/>
    <property type="match status" value="1"/>
</dbReference>
<dbReference type="SUPFAM" id="SSF158472">
    <property type="entry name" value="HAMP domain-like"/>
    <property type="match status" value="1"/>
</dbReference>
<evidence type="ECO:0000259" key="6">
    <source>
        <dbReference type="PROSITE" id="PS50885"/>
    </source>
</evidence>
<dbReference type="PANTHER" id="PTHR43081:SF1">
    <property type="entry name" value="ADENYLATE CYCLASE, TERMINAL-DIFFERENTIATION SPECIFIC"/>
    <property type="match status" value="1"/>
</dbReference>
<keyword evidence="8" id="KW-1185">Reference proteome</keyword>
<dbReference type="CDD" id="cd00156">
    <property type="entry name" value="REC"/>
    <property type="match status" value="1"/>
</dbReference>
<organism evidence="7 8">
    <name type="scientific">Thermanaerothrix daxensis</name>
    <dbReference type="NCBI Taxonomy" id="869279"/>
    <lineage>
        <taxon>Bacteria</taxon>
        <taxon>Bacillati</taxon>
        <taxon>Chloroflexota</taxon>
        <taxon>Anaerolineae</taxon>
        <taxon>Anaerolineales</taxon>
        <taxon>Anaerolineaceae</taxon>
        <taxon>Thermanaerothrix</taxon>
    </lineage>
</organism>
<dbReference type="SMART" id="SM00448">
    <property type="entry name" value="REC"/>
    <property type="match status" value="1"/>
</dbReference>
<sequence length="740" mass="81404">MRVLLLQNDLRACEGLARYLRSRGHQVWVSAQPDEIRAQWAAIDPDLVFLDLHFPGETWLETLRFVRQDHPQVRLILTSRHPDLQREMQARAYGVNNFLRQPFTPRWIEAALRRAEGVGAATQPSARLLQAQGRAGVRIPVRLKIILPYLILAVLFTLAAAYVVTRVVFESVQERFLNQLISTAQQSQNWLANEEDRLLGTLRLVANSEGVAAALEANDAEALRLRALPLAINSNEEIVALINPQGLATLVLVHPEGSPPATYQAVREDPTFQSAGFVQKVLEGLVDAQGDKFAGSLLTPWGRYFFVSGPVFNAGNERVGAVVVGKSIASLAREMREDLFGEVTFYDFNGQLLSTTLYQAEPALPLRLDEVAQVLIHQDQQSLSRTLRLGSLTYGELLRPWEARGGEDLGILGIALPQTFVLRTSQATRWQVFGLVMIAILLVVLIGVYLANRITRPLAQLVQASAQVAQGNLDIKVNLPGNDELALLGHAFNAMIAGLQEGSIYRDLLGRTVSPEVREQLRQTFASGNLRLEGQEAVATVLMTDIRGFTTLSEQVEPARVLAWLNEYFDRLVPIIVEEGGVVNKFDGDALLAFFGILPRILSPKKSALAACRAAARMLEALETLNRERVERGDPPLITGIGIHTGMVIAGGLGARDRLHYTIIGDTVNTTQRIEALTRTLIQGSGVLISHATHTALAEHARAFDLQSLGQQRVPGKQEPIEVYRLLPKPPTADAPALTL</sequence>
<evidence type="ECO:0000256" key="2">
    <source>
        <dbReference type="PROSITE-ProRule" id="PRU00169"/>
    </source>
</evidence>
<evidence type="ECO:0000313" key="7">
    <source>
        <dbReference type="EMBL" id="KPL83844.1"/>
    </source>
</evidence>
<feature type="modified residue" description="4-aspartylphosphate" evidence="2">
    <location>
        <position position="51"/>
    </location>
</feature>
<dbReference type="GO" id="GO:0004016">
    <property type="term" value="F:adenylate cyclase activity"/>
    <property type="evidence" value="ECO:0007669"/>
    <property type="project" value="UniProtKB-ARBA"/>
</dbReference>
<dbReference type="AlphaFoldDB" id="A0A0P6XWQ2"/>
<comment type="similarity">
    <text evidence="1">Belongs to the adenylyl cyclase class-3 family.</text>
</comment>
<dbReference type="GO" id="GO:0016020">
    <property type="term" value="C:membrane"/>
    <property type="evidence" value="ECO:0007669"/>
    <property type="project" value="InterPro"/>
</dbReference>
<accession>A0A0P6XWQ2</accession>
<feature type="transmembrane region" description="Helical" evidence="3">
    <location>
        <begin position="146"/>
        <end position="169"/>
    </location>
</feature>
<reference evidence="7 8" key="1">
    <citation type="submission" date="2015-07" db="EMBL/GenBank/DDBJ databases">
        <title>Whole genome sequence of Thermanaerothrix daxensis DSM 23592.</title>
        <authorList>
            <person name="Hemp J."/>
            <person name="Ward L.M."/>
            <person name="Pace L.A."/>
            <person name="Fischer W.W."/>
        </authorList>
    </citation>
    <scope>NUCLEOTIDE SEQUENCE [LARGE SCALE GENOMIC DNA]</scope>
    <source>
        <strain evidence="7 8">GNS-1</strain>
    </source>
</reference>
<dbReference type="Pfam" id="PF00211">
    <property type="entry name" value="Guanylate_cyc"/>
    <property type="match status" value="1"/>
</dbReference>
<keyword evidence="3" id="KW-0812">Transmembrane</keyword>
<evidence type="ECO:0008006" key="9">
    <source>
        <dbReference type="Google" id="ProtNLM"/>
    </source>
</evidence>
<evidence type="ECO:0000259" key="5">
    <source>
        <dbReference type="PROSITE" id="PS50125"/>
    </source>
</evidence>
<dbReference type="InterPro" id="IPR029787">
    <property type="entry name" value="Nucleotide_cyclase"/>
</dbReference>
<dbReference type="GO" id="GO:0000160">
    <property type="term" value="P:phosphorelay signal transduction system"/>
    <property type="evidence" value="ECO:0007669"/>
    <property type="project" value="InterPro"/>
</dbReference>
<keyword evidence="3" id="KW-1133">Transmembrane helix</keyword>
<dbReference type="GO" id="GO:0009190">
    <property type="term" value="P:cyclic nucleotide biosynthetic process"/>
    <property type="evidence" value="ECO:0007669"/>
    <property type="project" value="InterPro"/>
</dbReference>
<dbReference type="Gene3D" id="6.10.340.10">
    <property type="match status" value="1"/>
</dbReference>
<dbReference type="SMART" id="SM00304">
    <property type="entry name" value="HAMP"/>
    <property type="match status" value="1"/>
</dbReference>
<proteinExistence type="inferred from homology"/>
<keyword evidence="3" id="KW-0472">Membrane</keyword>
<dbReference type="RefSeq" id="WP_054520232.1">
    <property type="nucleotide sequence ID" value="NZ_LGKO01000002.1"/>
</dbReference>
<dbReference type="STRING" id="869279.SE15_00950"/>
<dbReference type="PROSITE" id="PS50110">
    <property type="entry name" value="RESPONSE_REGULATORY"/>
    <property type="match status" value="1"/>
</dbReference>
<dbReference type="SUPFAM" id="SSF103190">
    <property type="entry name" value="Sensory domain-like"/>
    <property type="match status" value="1"/>
</dbReference>
<dbReference type="CDD" id="cd06225">
    <property type="entry name" value="HAMP"/>
    <property type="match status" value="1"/>
</dbReference>
<keyword evidence="2" id="KW-0597">Phosphoprotein</keyword>
<dbReference type="InterPro" id="IPR003660">
    <property type="entry name" value="HAMP_dom"/>
</dbReference>
<feature type="transmembrane region" description="Helical" evidence="3">
    <location>
        <begin position="430"/>
        <end position="451"/>
    </location>
</feature>
<dbReference type="Pfam" id="PF00672">
    <property type="entry name" value="HAMP"/>
    <property type="match status" value="1"/>
</dbReference>
<dbReference type="InterPro" id="IPR001054">
    <property type="entry name" value="A/G_cyclase"/>
</dbReference>
<feature type="domain" description="HAMP" evidence="6">
    <location>
        <begin position="452"/>
        <end position="504"/>
    </location>
</feature>
<dbReference type="EMBL" id="LGKO01000002">
    <property type="protein sequence ID" value="KPL83844.1"/>
    <property type="molecule type" value="Genomic_DNA"/>
</dbReference>
<protein>
    <recommendedName>
        <fullName evidence="9">Adenylate cyclase</fullName>
    </recommendedName>
</protein>
<dbReference type="Pfam" id="PF00072">
    <property type="entry name" value="Response_reg"/>
    <property type="match status" value="1"/>
</dbReference>
<dbReference type="PATRIC" id="fig|869279.4.peg.186"/>
<feature type="domain" description="Guanylate cyclase" evidence="5">
    <location>
        <begin position="540"/>
        <end position="675"/>
    </location>
</feature>
<dbReference type="Proteomes" id="UP000050544">
    <property type="component" value="Unassembled WGS sequence"/>
</dbReference>
<dbReference type="InterPro" id="IPR029150">
    <property type="entry name" value="dCache_3"/>
</dbReference>